<feature type="signal peptide" evidence="1">
    <location>
        <begin position="1"/>
        <end position="20"/>
    </location>
</feature>
<reference evidence="3" key="1">
    <citation type="submission" date="2016-03" db="EMBL/GenBank/DDBJ databases">
        <authorList>
            <person name="Guldener U."/>
        </authorList>
    </citation>
    <scope>NUCLEOTIDE SEQUENCE [LARGE SCALE GENOMIC DNA]</scope>
    <source>
        <strain evidence="3">04CH-RAC-A.6.1</strain>
    </source>
</reference>
<name>A0A1E1LHH1_9HELO</name>
<evidence type="ECO:0000256" key="1">
    <source>
        <dbReference type="SAM" id="SignalP"/>
    </source>
</evidence>
<feature type="chain" id="PRO_5009447177" evidence="1">
    <location>
        <begin position="21"/>
        <end position="478"/>
    </location>
</feature>
<protein>
    <submittedName>
        <fullName evidence="2">Uncharacterized protein</fullName>
    </submittedName>
</protein>
<dbReference type="OrthoDB" id="5047692at2759"/>
<dbReference type="AlphaFoldDB" id="A0A1E1LHH1"/>
<dbReference type="EMBL" id="FJUX01000122">
    <property type="protein sequence ID" value="CZT09958.1"/>
    <property type="molecule type" value="Genomic_DNA"/>
</dbReference>
<gene>
    <name evidence="2" type="ORF">RAG0_14554</name>
</gene>
<evidence type="ECO:0000313" key="3">
    <source>
        <dbReference type="Proteomes" id="UP000178912"/>
    </source>
</evidence>
<keyword evidence="3" id="KW-1185">Reference proteome</keyword>
<sequence>MKSSIQQAAILLIIVNNINGQTLPDSEARLIAWKAYGNFVTDMLTAGQPLQLGKDFVYVNPPNQAAVRGGTPCPQSVTNFDLFSVADNMQNTGEPLMDPNGPSYVDNLYNYLETVDLKTATPTQDQLNNITALQDALHVAQDKADAEAEVVYTRYLNDVRAQASHQAFGSWVTQHAPLLTAYNRQVQSADAALQQYEIKTFGPQYRTVTTQRNKIDNQARDELFAEPGYNMPVYTNPYSVSISPWYQNELSDGIIYKPSYTLGNSFEESCNAWFNNTSAARTKFSWHMNSVNGHDWSSLGHTKSVTKFGGSYFALLSAKKTGTSEETVFNSWSGGFSESISLELSMKGAPLVFTIGSGLWDVGGVRTTYPSILPKRLDTLASRVRLTKLLIGYEIGLKITINETSTWNSVYNFVSDAKKNTGGGFSIWGIHFGAGGNKETSRNISEVQFVNNGVSGQIIIPPSQKGVTYLLGALGKAL</sequence>
<proteinExistence type="predicted"/>
<keyword evidence="1" id="KW-0732">Signal</keyword>
<dbReference type="Proteomes" id="UP000178912">
    <property type="component" value="Unassembled WGS sequence"/>
</dbReference>
<evidence type="ECO:0000313" key="2">
    <source>
        <dbReference type="EMBL" id="CZT09958.1"/>
    </source>
</evidence>
<accession>A0A1E1LHH1</accession>
<organism evidence="2 3">
    <name type="scientific">Rhynchosporium agropyri</name>
    <dbReference type="NCBI Taxonomy" id="914238"/>
    <lineage>
        <taxon>Eukaryota</taxon>
        <taxon>Fungi</taxon>
        <taxon>Dikarya</taxon>
        <taxon>Ascomycota</taxon>
        <taxon>Pezizomycotina</taxon>
        <taxon>Leotiomycetes</taxon>
        <taxon>Helotiales</taxon>
        <taxon>Ploettnerulaceae</taxon>
        <taxon>Rhynchosporium</taxon>
    </lineage>
</organism>